<feature type="region of interest" description="Disordered" evidence="1">
    <location>
        <begin position="92"/>
        <end position="123"/>
    </location>
</feature>
<evidence type="ECO:0000313" key="3">
    <source>
        <dbReference type="Proteomes" id="UP000785679"/>
    </source>
</evidence>
<reference evidence="2" key="1">
    <citation type="submission" date="2019-06" db="EMBL/GenBank/DDBJ databases">
        <authorList>
            <person name="Zheng W."/>
        </authorList>
    </citation>
    <scope>NUCLEOTIDE SEQUENCE</scope>
    <source>
        <strain evidence="2">QDHG01</strain>
    </source>
</reference>
<feature type="compositionally biased region" description="Low complexity" evidence="1">
    <location>
        <begin position="108"/>
        <end position="123"/>
    </location>
</feature>
<comment type="caution">
    <text evidence="2">The sequence shown here is derived from an EMBL/GenBank/DDBJ whole genome shotgun (WGS) entry which is preliminary data.</text>
</comment>
<keyword evidence="3" id="KW-1185">Reference proteome</keyword>
<feature type="compositionally biased region" description="Basic residues" evidence="1">
    <location>
        <begin position="92"/>
        <end position="107"/>
    </location>
</feature>
<dbReference type="AlphaFoldDB" id="A0A8J8NWR0"/>
<evidence type="ECO:0000256" key="1">
    <source>
        <dbReference type="SAM" id="MobiDB-lite"/>
    </source>
</evidence>
<proteinExistence type="predicted"/>
<gene>
    <name evidence="2" type="ORF">FGO68_gene5050</name>
</gene>
<evidence type="ECO:0000313" key="2">
    <source>
        <dbReference type="EMBL" id="TNV82573.1"/>
    </source>
</evidence>
<protein>
    <submittedName>
        <fullName evidence="2">Uncharacterized protein</fullName>
    </submittedName>
</protein>
<dbReference type="Proteomes" id="UP000785679">
    <property type="component" value="Unassembled WGS sequence"/>
</dbReference>
<organism evidence="2 3">
    <name type="scientific">Halteria grandinella</name>
    <dbReference type="NCBI Taxonomy" id="5974"/>
    <lineage>
        <taxon>Eukaryota</taxon>
        <taxon>Sar</taxon>
        <taxon>Alveolata</taxon>
        <taxon>Ciliophora</taxon>
        <taxon>Intramacronucleata</taxon>
        <taxon>Spirotrichea</taxon>
        <taxon>Stichotrichia</taxon>
        <taxon>Sporadotrichida</taxon>
        <taxon>Halteriidae</taxon>
        <taxon>Halteria</taxon>
    </lineage>
</organism>
<name>A0A8J8NWR0_HALGN</name>
<feature type="region of interest" description="Disordered" evidence="1">
    <location>
        <begin position="1"/>
        <end position="20"/>
    </location>
</feature>
<dbReference type="EMBL" id="RRYP01004795">
    <property type="protein sequence ID" value="TNV82573.1"/>
    <property type="molecule type" value="Genomic_DNA"/>
</dbReference>
<sequence>MPGSQNQQSQREFIRKSNLQQLDSNTAYEITESESMSDVEMSVSVLNDASCPQLQLKDDDIQECHYNRPQTSNYPSHRDQLYQDLQSIHQRSKGIKKHSKRSHKNAQKQKNSPLSSSSQGSQQRDQIQYSLFCCIKEISLRNQTEAAQFTQECSLLSPLNYLIYGKDVRVTIILKCFSFDAEKPHFTIAFTGKPITVIDHLRRLIEEEIETFCATKLNDDKIQDLKKSLFIFAKSPKQQSKNLLVVSKKEETEQLINQKEFDYWLYIPSQRDQKWFDTMKEGAQFFANLENQNGPRAIEGSLNQVIEELKSNADLHFKSDRQASIEQLKSQLEKKIRIFGGYKLALDIEDKARDLVQEVLIQALDSHDELQIDMEITLDLFGRIRPDICIIERAPHISEYIKCLKSYGHMHYLIEVKKESSKSSDSFYDNHFKHVRKPQQQQSKSIDQIANNLRQNMDQLRRFCLIEQEPEVYGILTNFNTWYFTKYSLNKELSSLLSPEKKVYESEINPFEISQPIRLFKNFTQPDQSVKLQIDIKCLNQLVVILETLYTYKREKKE</sequence>
<accession>A0A8J8NWR0</accession>